<dbReference type="EMBL" id="JBGBPQ010000015">
    <property type="protein sequence ID" value="KAL1510397.1"/>
    <property type="molecule type" value="Genomic_DNA"/>
</dbReference>
<organism evidence="1 2">
    <name type="scientific">Prymnesium parvum</name>
    <name type="common">Toxic golden alga</name>
    <dbReference type="NCBI Taxonomy" id="97485"/>
    <lineage>
        <taxon>Eukaryota</taxon>
        <taxon>Haptista</taxon>
        <taxon>Haptophyta</taxon>
        <taxon>Prymnesiophyceae</taxon>
        <taxon>Prymnesiales</taxon>
        <taxon>Prymnesiaceae</taxon>
        <taxon>Prymnesium</taxon>
    </lineage>
</organism>
<evidence type="ECO:0000313" key="1">
    <source>
        <dbReference type="EMBL" id="KAL1510397.1"/>
    </source>
</evidence>
<dbReference type="Proteomes" id="UP001515480">
    <property type="component" value="Unassembled WGS sequence"/>
</dbReference>
<dbReference type="AlphaFoldDB" id="A0AB34J2L1"/>
<evidence type="ECO:0000313" key="2">
    <source>
        <dbReference type="Proteomes" id="UP001515480"/>
    </source>
</evidence>
<reference evidence="1 2" key="1">
    <citation type="journal article" date="2024" name="Science">
        <title>Giant polyketide synthase enzymes in the biosynthesis of giant marine polyether toxins.</title>
        <authorList>
            <person name="Fallon T.R."/>
            <person name="Shende V.V."/>
            <person name="Wierzbicki I.H."/>
            <person name="Pendleton A.L."/>
            <person name="Watervoot N.F."/>
            <person name="Auber R.P."/>
            <person name="Gonzalez D.J."/>
            <person name="Wisecaver J.H."/>
            <person name="Moore B.S."/>
        </authorList>
    </citation>
    <scope>NUCLEOTIDE SEQUENCE [LARGE SCALE GENOMIC DNA]</scope>
    <source>
        <strain evidence="1 2">12B1</strain>
    </source>
</reference>
<gene>
    <name evidence="1" type="ORF">AB1Y20_006706</name>
</gene>
<keyword evidence="2" id="KW-1185">Reference proteome</keyword>
<comment type="caution">
    <text evidence="1">The sequence shown here is derived from an EMBL/GenBank/DDBJ whole genome shotgun (WGS) entry which is preliminary data.</text>
</comment>
<protein>
    <submittedName>
        <fullName evidence="1">Uncharacterized protein</fullName>
    </submittedName>
</protein>
<proteinExistence type="predicted"/>
<name>A0AB34J2L1_PRYPA</name>
<accession>A0AB34J2L1</accession>
<sequence>MFRHAYRSHSFRPLRGHTRRLQVASAQPSSAWETLSLMAAAGGTFAAYSLIGAPSVQVAAQVVAEPFSDKGLPVDEDVRLDLPPPCEETAMRAMSAAHAAVSIAAELLSPFADMHELPPMP</sequence>